<evidence type="ECO:0000313" key="1">
    <source>
        <dbReference type="EMBL" id="KAJ8116741.1"/>
    </source>
</evidence>
<protein>
    <submittedName>
        <fullName evidence="1">Uncharacterized protein</fullName>
    </submittedName>
</protein>
<dbReference type="Proteomes" id="UP001153334">
    <property type="component" value="Unassembled WGS sequence"/>
</dbReference>
<reference evidence="1" key="1">
    <citation type="submission" date="2022-11" db="EMBL/GenBank/DDBJ databases">
        <title>Genome Sequence of Nemania bipapillata.</title>
        <authorList>
            <person name="Buettner E."/>
        </authorList>
    </citation>
    <scope>NUCLEOTIDE SEQUENCE</scope>
    <source>
        <strain evidence="1">CP14</strain>
    </source>
</reference>
<evidence type="ECO:0000313" key="2">
    <source>
        <dbReference type="Proteomes" id="UP001153334"/>
    </source>
</evidence>
<name>A0ACC2INP6_9PEZI</name>
<dbReference type="EMBL" id="JAPESX010001167">
    <property type="protein sequence ID" value="KAJ8116741.1"/>
    <property type="molecule type" value="Genomic_DNA"/>
</dbReference>
<comment type="caution">
    <text evidence="1">The sequence shown here is derived from an EMBL/GenBank/DDBJ whole genome shotgun (WGS) entry which is preliminary data.</text>
</comment>
<organism evidence="1 2">
    <name type="scientific">Nemania bipapillata</name>
    <dbReference type="NCBI Taxonomy" id="110536"/>
    <lineage>
        <taxon>Eukaryota</taxon>
        <taxon>Fungi</taxon>
        <taxon>Dikarya</taxon>
        <taxon>Ascomycota</taxon>
        <taxon>Pezizomycotina</taxon>
        <taxon>Sordariomycetes</taxon>
        <taxon>Xylariomycetidae</taxon>
        <taxon>Xylariales</taxon>
        <taxon>Xylariaceae</taxon>
        <taxon>Nemania</taxon>
    </lineage>
</organism>
<keyword evidence="2" id="KW-1185">Reference proteome</keyword>
<gene>
    <name evidence="1" type="ORF">ONZ43_g4372</name>
</gene>
<accession>A0ACC2INP6</accession>
<sequence>MDKPKSDSNSYVIVGAGVFGTSVAHHLITRYPSADVVLIDRGPFPHEAGASWDWNKVVRADYTNILYMELALEAMKHWRSDDLYSADYHQSGLAWVSDKDLPHAIIENYKKLNATEKYHLLTPDKSRARWGGAYSSADYPNGTEVFFNEGSGWVDATKTLTRVIQAAVDAGVRYVAADVKEVVFEADGSTTGVRTSEGDVLLANHVILATGAYTPKLLMDSAPNRPEIHAGHRVVAAGISEGSVILDDDAAEFYGKGPCFVSEAGYTLGGVIPPNSENRIKLYRDVSFTNTIRHEVTGKNISVPPSRADYDQWNLSSGMKEESVLVSSLLFSPNLTPSHAYNTGSHSHQSYRRL</sequence>
<proteinExistence type="predicted"/>